<proteinExistence type="predicted"/>
<feature type="non-terminal residue" evidence="1">
    <location>
        <position position="1"/>
    </location>
</feature>
<dbReference type="EMBL" id="BARV01003661">
    <property type="protein sequence ID" value="GAI10037.1"/>
    <property type="molecule type" value="Genomic_DNA"/>
</dbReference>
<sequence length="37" mass="4439">LIDLGEAVWLTGFPPSRFHHLAIFLRRWFDKSVEKKQ</sequence>
<comment type="caution">
    <text evidence="1">The sequence shown here is derived from an EMBL/GenBank/DDBJ whole genome shotgun (WGS) entry which is preliminary data.</text>
</comment>
<evidence type="ECO:0000313" key="1">
    <source>
        <dbReference type="EMBL" id="GAI10037.1"/>
    </source>
</evidence>
<dbReference type="AlphaFoldDB" id="X1KSJ1"/>
<name>X1KSJ1_9ZZZZ</name>
<gene>
    <name evidence="1" type="ORF">S06H3_08616</name>
</gene>
<reference evidence="1" key="1">
    <citation type="journal article" date="2014" name="Front. Microbiol.">
        <title>High frequency of phylogenetically diverse reductive dehalogenase-homologous genes in deep subseafloor sedimentary metagenomes.</title>
        <authorList>
            <person name="Kawai M."/>
            <person name="Futagami T."/>
            <person name="Toyoda A."/>
            <person name="Takaki Y."/>
            <person name="Nishi S."/>
            <person name="Hori S."/>
            <person name="Arai W."/>
            <person name="Tsubouchi T."/>
            <person name="Morono Y."/>
            <person name="Uchiyama I."/>
            <person name="Ito T."/>
            <person name="Fujiyama A."/>
            <person name="Inagaki F."/>
            <person name="Takami H."/>
        </authorList>
    </citation>
    <scope>NUCLEOTIDE SEQUENCE</scope>
    <source>
        <strain evidence="1">Expedition CK06-06</strain>
    </source>
</reference>
<protein>
    <submittedName>
        <fullName evidence="1">Uncharacterized protein</fullName>
    </submittedName>
</protein>
<accession>X1KSJ1</accession>
<organism evidence="1">
    <name type="scientific">marine sediment metagenome</name>
    <dbReference type="NCBI Taxonomy" id="412755"/>
    <lineage>
        <taxon>unclassified sequences</taxon>
        <taxon>metagenomes</taxon>
        <taxon>ecological metagenomes</taxon>
    </lineage>
</organism>